<dbReference type="PANTHER" id="PTHR12509:SF8">
    <property type="entry name" value="SPERMATOGENESIS-ASSOCIATED PROTEIN 4"/>
    <property type="match status" value="1"/>
</dbReference>
<dbReference type="Proteomes" id="UP000076420">
    <property type="component" value="Unassembled WGS sequence"/>
</dbReference>
<evidence type="ECO:0000256" key="4">
    <source>
        <dbReference type="ARBA" id="ARBA00071322"/>
    </source>
</evidence>
<dbReference type="InterPro" id="IPR010441">
    <property type="entry name" value="CH_2"/>
</dbReference>
<evidence type="ECO:0000259" key="5">
    <source>
        <dbReference type="Pfam" id="PF06294"/>
    </source>
</evidence>
<dbReference type="VEuPathDB" id="VectorBase:BGLAX_045479"/>
<dbReference type="STRING" id="6526.A0A2C9JTW8"/>
<name>A0A2C9JTW8_BIOGL</name>
<comment type="function">
    <text evidence="3">May play a role in apoptosis regulation.</text>
</comment>
<dbReference type="OrthoDB" id="62528at2759"/>
<dbReference type="RefSeq" id="XP_013082883.2">
    <property type="nucleotide sequence ID" value="XM_013227429.2"/>
</dbReference>
<dbReference type="Gene3D" id="1.10.418.10">
    <property type="entry name" value="Calponin-like domain"/>
    <property type="match status" value="1"/>
</dbReference>
<keyword evidence="2" id="KW-0539">Nucleus</keyword>
<evidence type="ECO:0000313" key="7">
    <source>
        <dbReference type="Proteomes" id="UP000076420"/>
    </source>
</evidence>
<evidence type="ECO:0000256" key="3">
    <source>
        <dbReference type="ARBA" id="ARBA00058372"/>
    </source>
</evidence>
<dbReference type="AlphaFoldDB" id="A0A2C9JTW8"/>
<dbReference type="GO" id="GO:0005634">
    <property type="term" value="C:nucleus"/>
    <property type="evidence" value="ECO:0007669"/>
    <property type="project" value="UniProtKB-SubCell"/>
</dbReference>
<proteinExistence type="predicted"/>
<protein>
    <recommendedName>
        <fullName evidence="4">Spermatogenesis-associated protein 4</fullName>
    </recommendedName>
</protein>
<sequence>MSGLTRDILKWLQSLDLTTQIRNPKWEFSNGYLVAEIFSWYYPQEIQMHSFYNGESLAQKNKNWYLLKNFILRNSFDIKMEDVDGTIHCREGAAVQLVESMYEILTNKRVKKILPEIETDYTDFAYQQRLPMHARSTASKAVKNNLRLTEILADQNIITSTAKPDWFAQRTILKAQKIINDHIDHRRQERIEDPKRFGIKPSLGDRCVRRADLSQKLFSEPSHLTVTSDLQSELETESMKEGTITREPSIQFKEIDVKQMDKSTFYQLPVQSY</sequence>
<dbReference type="GO" id="GO:0008017">
    <property type="term" value="F:microtubule binding"/>
    <property type="evidence" value="ECO:0007669"/>
    <property type="project" value="TreeGrafter"/>
</dbReference>
<dbReference type="KEGG" id="bgt:106068124"/>
<evidence type="ECO:0000313" key="6">
    <source>
        <dbReference type="EnsemblMetazoa" id="BGLB008026-PC"/>
    </source>
</evidence>
<dbReference type="InterPro" id="IPR052111">
    <property type="entry name" value="Spermatogenesis_Ciliary_MAP"/>
</dbReference>
<dbReference type="EnsemblMetazoa" id="BGLB008026-RC">
    <property type="protein sequence ID" value="BGLB008026-PC"/>
    <property type="gene ID" value="BGLB008026"/>
</dbReference>
<gene>
    <name evidence="6" type="primary">106068124</name>
</gene>
<dbReference type="FunFam" id="1.10.418.10:FF:000061">
    <property type="entry name" value="Spermatogenesis associated 4"/>
    <property type="match status" value="1"/>
</dbReference>
<evidence type="ECO:0000256" key="2">
    <source>
        <dbReference type="ARBA" id="ARBA00023242"/>
    </source>
</evidence>
<dbReference type="PANTHER" id="PTHR12509">
    <property type="entry name" value="SPERMATOGENESIS-ASSOCIATED 4-RELATED"/>
    <property type="match status" value="1"/>
</dbReference>
<comment type="subcellular location">
    <subcellularLocation>
        <location evidence="1">Nucleus</location>
    </subcellularLocation>
</comment>
<dbReference type="GO" id="GO:0005930">
    <property type="term" value="C:axoneme"/>
    <property type="evidence" value="ECO:0007669"/>
    <property type="project" value="TreeGrafter"/>
</dbReference>
<evidence type="ECO:0000256" key="1">
    <source>
        <dbReference type="ARBA" id="ARBA00004123"/>
    </source>
</evidence>
<dbReference type="GO" id="GO:0051493">
    <property type="term" value="P:regulation of cytoskeleton organization"/>
    <property type="evidence" value="ECO:0007669"/>
    <property type="project" value="TreeGrafter"/>
</dbReference>
<reference evidence="6" key="1">
    <citation type="submission" date="2020-05" db="UniProtKB">
        <authorList>
            <consortium name="EnsemblMetazoa"/>
        </authorList>
    </citation>
    <scope>IDENTIFICATION</scope>
    <source>
        <strain evidence="6">BB02</strain>
    </source>
</reference>
<accession>A0A2C9JTW8</accession>
<dbReference type="InterPro" id="IPR036872">
    <property type="entry name" value="CH_dom_sf"/>
</dbReference>
<dbReference type="VEuPathDB" id="VectorBase:BGLB008026"/>
<feature type="domain" description="CH-like" evidence="5">
    <location>
        <begin position="8"/>
        <end position="103"/>
    </location>
</feature>
<organism evidence="6 7">
    <name type="scientific">Biomphalaria glabrata</name>
    <name type="common">Bloodfluke planorb</name>
    <name type="synonym">Freshwater snail</name>
    <dbReference type="NCBI Taxonomy" id="6526"/>
    <lineage>
        <taxon>Eukaryota</taxon>
        <taxon>Metazoa</taxon>
        <taxon>Spiralia</taxon>
        <taxon>Lophotrochozoa</taxon>
        <taxon>Mollusca</taxon>
        <taxon>Gastropoda</taxon>
        <taxon>Heterobranchia</taxon>
        <taxon>Euthyneura</taxon>
        <taxon>Panpulmonata</taxon>
        <taxon>Hygrophila</taxon>
        <taxon>Lymnaeoidea</taxon>
        <taxon>Planorbidae</taxon>
        <taxon>Biomphalaria</taxon>
    </lineage>
</organism>
<dbReference type="Pfam" id="PF06294">
    <property type="entry name" value="CH_2"/>
    <property type="match status" value="1"/>
</dbReference>